<dbReference type="GO" id="GO:0005737">
    <property type="term" value="C:cytoplasm"/>
    <property type="evidence" value="ECO:0007669"/>
    <property type="project" value="TreeGrafter"/>
</dbReference>
<dbReference type="CDD" id="cd03135">
    <property type="entry name" value="GATase1_DJ-1"/>
    <property type="match status" value="1"/>
</dbReference>
<name>A0A7C6ECG6_UNCW3</name>
<evidence type="ECO:0000313" key="2">
    <source>
        <dbReference type="EMBL" id="HHS51921.1"/>
    </source>
</evidence>
<dbReference type="InterPro" id="IPR050325">
    <property type="entry name" value="Prot/Nucl_acid_deglycase"/>
</dbReference>
<reference evidence="2" key="1">
    <citation type="journal article" date="2020" name="mSystems">
        <title>Genome- and Community-Level Interaction Insights into Carbon Utilization and Element Cycling Functions of Hydrothermarchaeota in Hydrothermal Sediment.</title>
        <authorList>
            <person name="Zhou Z."/>
            <person name="Liu Y."/>
            <person name="Xu W."/>
            <person name="Pan J."/>
            <person name="Luo Z.H."/>
            <person name="Li M."/>
        </authorList>
    </citation>
    <scope>NUCLEOTIDE SEQUENCE [LARGE SCALE GENOMIC DNA]</scope>
    <source>
        <strain evidence="2">SpSt-876</strain>
    </source>
</reference>
<feature type="domain" description="DJ-1/PfpI" evidence="1">
    <location>
        <begin position="45"/>
        <end position="207"/>
    </location>
</feature>
<dbReference type="EMBL" id="DTLI01000091">
    <property type="protein sequence ID" value="HHS51921.1"/>
    <property type="molecule type" value="Genomic_DNA"/>
</dbReference>
<comment type="caution">
    <text evidence="2">The sequence shown here is derived from an EMBL/GenBank/DDBJ whole genome shotgun (WGS) entry which is preliminary data.</text>
</comment>
<protein>
    <submittedName>
        <fullName evidence="2">DJ-1/PfpI family protein</fullName>
    </submittedName>
</protein>
<dbReference type="SUPFAM" id="SSF52317">
    <property type="entry name" value="Class I glutamine amidotransferase-like"/>
    <property type="match status" value="1"/>
</dbReference>
<dbReference type="PANTHER" id="PTHR48094">
    <property type="entry name" value="PROTEIN/NUCLEIC ACID DEGLYCASE DJ-1-RELATED"/>
    <property type="match status" value="1"/>
</dbReference>
<dbReference type="InterPro" id="IPR002818">
    <property type="entry name" value="DJ-1/PfpI"/>
</dbReference>
<gene>
    <name evidence="2" type="ORF">ENW73_03505</name>
</gene>
<dbReference type="Gene3D" id="3.40.50.880">
    <property type="match status" value="1"/>
</dbReference>
<organism evidence="2">
    <name type="scientific">candidate division WOR-3 bacterium</name>
    <dbReference type="NCBI Taxonomy" id="2052148"/>
    <lineage>
        <taxon>Bacteria</taxon>
        <taxon>Bacteria division WOR-3</taxon>
    </lineage>
</organism>
<dbReference type="Pfam" id="PF01965">
    <property type="entry name" value="DJ-1_PfpI"/>
    <property type="match status" value="1"/>
</dbReference>
<proteinExistence type="predicted"/>
<dbReference type="PANTHER" id="PTHR48094:SF12">
    <property type="entry name" value="PARKINSON DISEASE PROTEIN 7 HOMOLOG"/>
    <property type="match status" value="1"/>
</dbReference>
<evidence type="ECO:0000259" key="1">
    <source>
        <dbReference type="Pfam" id="PF01965"/>
    </source>
</evidence>
<dbReference type="AlphaFoldDB" id="A0A7C6ECG6"/>
<accession>A0A7C6ECG6</accession>
<dbReference type="InterPro" id="IPR029062">
    <property type="entry name" value="Class_I_gatase-like"/>
</dbReference>
<sequence length="215" mass="23523">MGLSEFKKFLALLVAWVLISPACGQKKPEPPTTKPTEEKPITHRSVLMVIAPRDFRDEEFKIPFEYLKNLGHKVTVASTDTIKAIGMLDLEVKPDLKLEAVDTLAYDAMILVGGTGSVIYWDNKTVHQLAKYFAQPPKLLAAICLAPVTLARAGVLKDKEATVYKDRETLAELKKGGAQYREKDVVVCGNIITASGPQAAEKFAQAIGQALQGKE</sequence>